<feature type="domain" description="Carbohydrate kinase FGGY N-terminal" evidence="10">
    <location>
        <begin position="39"/>
        <end position="288"/>
    </location>
</feature>
<dbReference type="InterPro" id="IPR006000">
    <property type="entry name" value="Xylulokinase"/>
</dbReference>
<keyword evidence="5" id="KW-0808">Transferase</keyword>
<dbReference type="InterPro" id="IPR050406">
    <property type="entry name" value="FGGY_Carb_Kinase"/>
</dbReference>
<name>A0AB34J653_PRYPA</name>
<dbReference type="PROSITE" id="PS00933">
    <property type="entry name" value="FGGY_KINASES_1"/>
    <property type="match status" value="1"/>
</dbReference>
<comment type="pathway">
    <text evidence="1">Polyol metabolism; glycerol degradation via glycerol kinase pathway; sn-glycerol 3-phosphate from glycerol: step 1/1.</text>
</comment>
<evidence type="ECO:0000259" key="10">
    <source>
        <dbReference type="Pfam" id="PF00370"/>
    </source>
</evidence>
<dbReference type="NCBIfam" id="TIGR01312">
    <property type="entry name" value="XylB"/>
    <property type="match status" value="1"/>
</dbReference>
<evidence type="ECO:0000313" key="13">
    <source>
        <dbReference type="Proteomes" id="UP001515480"/>
    </source>
</evidence>
<reference evidence="12 13" key="1">
    <citation type="journal article" date="2024" name="Science">
        <title>Giant polyketide synthase enzymes in the biosynthesis of giant marine polyether toxins.</title>
        <authorList>
            <person name="Fallon T.R."/>
            <person name="Shende V.V."/>
            <person name="Wierzbicki I.H."/>
            <person name="Pendleton A.L."/>
            <person name="Watervoot N.F."/>
            <person name="Auber R.P."/>
            <person name="Gonzalez D.J."/>
            <person name="Wisecaver J.H."/>
            <person name="Moore B.S."/>
        </authorList>
    </citation>
    <scope>NUCLEOTIDE SEQUENCE [LARGE SCALE GENOMIC DNA]</scope>
    <source>
        <strain evidence="12 13">12B1</strain>
    </source>
</reference>
<comment type="caution">
    <text evidence="12">The sequence shown here is derived from an EMBL/GenBank/DDBJ whole genome shotgun (WGS) entry which is preliminary data.</text>
</comment>
<evidence type="ECO:0000256" key="3">
    <source>
        <dbReference type="ARBA" id="ARBA00012099"/>
    </source>
</evidence>
<dbReference type="GO" id="GO:0005997">
    <property type="term" value="P:xylulose metabolic process"/>
    <property type="evidence" value="ECO:0007669"/>
    <property type="project" value="InterPro"/>
</dbReference>
<dbReference type="GO" id="GO:0004370">
    <property type="term" value="F:glycerol kinase activity"/>
    <property type="evidence" value="ECO:0007669"/>
    <property type="project" value="UniProtKB-EC"/>
</dbReference>
<evidence type="ECO:0000256" key="5">
    <source>
        <dbReference type="ARBA" id="ARBA00022679"/>
    </source>
</evidence>
<dbReference type="Pfam" id="PF02782">
    <property type="entry name" value="FGGY_C"/>
    <property type="match status" value="1"/>
</dbReference>
<dbReference type="PANTHER" id="PTHR43095">
    <property type="entry name" value="SUGAR KINASE"/>
    <property type="match status" value="1"/>
</dbReference>
<evidence type="ECO:0000259" key="11">
    <source>
        <dbReference type="Pfam" id="PF02782"/>
    </source>
</evidence>
<evidence type="ECO:0000256" key="7">
    <source>
        <dbReference type="ARBA" id="ARBA00022777"/>
    </source>
</evidence>
<keyword evidence="8" id="KW-0067">ATP-binding</keyword>
<dbReference type="InterPro" id="IPR043129">
    <property type="entry name" value="ATPase_NBD"/>
</dbReference>
<sequence>MLALLLASPSLPYLPPPRAPRLASPPRSRVLLAAPPSDLYLGIDCGTQGTKAVLYDAQSRRVVGVGAVPYGLLPKAHGAPPGRAEQAPSVWVDALFAATDDALAAACGACGGDRAAIGGAVRAIGVSGQQHGLVALDEEYRVIRPAKLWCDTESAPEAEELATKLGWGIVASFTSTKLLWMKRNEPEEFERVAHVALPHDYLNYILTGSLVMECGDASGTGLLDTTARKWDEAAAQMIDAQLIHKLPPLIGPTERAGVLLPEVAAKLGLTPGIPVSAGGGDNMMSALGCGCTTLGRVAISLGTSGTMFAKAFRAARDATGAVCPFLDATGGGLPLLCTLNCASVPEEVRAAYGLSRDEITALAEAEPIGCEGLTFVPYLVGERTPNWPHASGALVGLRAGHLSRPGLLYRAALEGATFSLLAGLRAMQERGVPADCAEVRLVGGGSKSPLWRRIIADSFQMRVACPAEPESAGLGAALQAAAHVAGADDIGEWISSRHDAPVKLSVEPNAAVKEAYKAALAVYEKRAVALFG</sequence>
<dbReference type="Pfam" id="PF00370">
    <property type="entry name" value="FGGY_N"/>
    <property type="match status" value="1"/>
</dbReference>
<dbReference type="GO" id="GO:0042732">
    <property type="term" value="P:D-xylose metabolic process"/>
    <property type="evidence" value="ECO:0007669"/>
    <property type="project" value="UniProtKB-KW"/>
</dbReference>
<dbReference type="CDD" id="cd07809">
    <property type="entry name" value="ASKHA_NBD_FGGY_BaXK-like"/>
    <property type="match status" value="1"/>
</dbReference>
<gene>
    <name evidence="12" type="ORF">AB1Y20_003979</name>
</gene>
<proteinExistence type="inferred from homology"/>
<keyword evidence="9" id="KW-0119">Carbohydrate metabolism</keyword>
<organism evidence="12 13">
    <name type="scientific">Prymnesium parvum</name>
    <name type="common">Toxic golden alga</name>
    <dbReference type="NCBI Taxonomy" id="97485"/>
    <lineage>
        <taxon>Eukaryota</taxon>
        <taxon>Haptista</taxon>
        <taxon>Haptophyta</taxon>
        <taxon>Prymnesiophyceae</taxon>
        <taxon>Prymnesiales</taxon>
        <taxon>Prymnesiaceae</taxon>
        <taxon>Prymnesium</taxon>
    </lineage>
</organism>
<dbReference type="InterPro" id="IPR018484">
    <property type="entry name" value="FGGY_N"/>
</dbReference>
<dbReference type="Proteomes" id="UP001515480">
    <property type="component" value="Unassembled WGS sequence"/>
</dbReference>
<dbReference type="Gene3D" id="3.30.420.40">
    <property type="match status" value="2"/>
</dbReference>
<dbReference type="InterPro" id="IPR000577">
    <property type="entry name" value="Carb_kinase_FGGY"/>
</dbReference>
<dbReference type="AlphaFoldDB" id="A0AB34J653"/>
<keyword evidence="4" id="KW-0859">Xylose metabolism</keyword>
<dbReference type="PIRSF" id="PIRSF000538">
    <property type="entry name" value="GlpK"/>
    <property type="match status" value="1"/>
</dbReference>
<evidence type="ECO:0000256" key="6">
    <source>
        <dbReference type="ARBA" id="ARBA00022741"/>
    </source>
</evidence>
<keyword evidence="6" id="KW-0547">Nucleotide-binding</keyword>
<dbReference type="GO" id="GO:0005524">
    <property type="term" value="F:ATP binding"/>
    <property type="evidence" value="ECO:0007669"/>
    <property type="project" value="UniProtKB-KW"/>
</dbReference>
<dbReference type="SUPFAM" id="SSF53067">
    <property type="entry name" value="Actin-like ATPase domain"/>
    <property type="match status" value="2"/>
</dbReference>
<keyword evidence="7" id="KW-0418">Kinase</keyword>
<accession>A0AB34J653</accession>
<comment type="similarity">
    <text evidence="2">Belongs to the FGGY kinase family.</text>
</comment>
<evidence type="ECO:0000256" key="4">
    <source>
        <dbReference type="ARBA" id="ARBA00022629"/>
    </source>
</evidence>
<keyword evidence="13" id="KW-1185">Reference proteome</keyword>
<dbReference type="InterPro" id="IPR018483">
    <property type="entry name" value="Carb_kinase_FGGY_CS"/>
</dbReference>
<evidence type="ECO:0000256" key="2">
    <source>
        <dbReference type="ARBA" id="ARBA00009156"/>
    </source>
</evidence>
<evidence type="ECO:0000256" key="9">
    <source>
        <dbReference type="ARBA" id="ARBA00023277"/>
    </source>
</evidence>
<dbReference type="EMBL" id="JBGBPQ010000012">
    <property type="protein sequence ID" value="KAL1514897.1"/>
    <property type="molecule type" value="Genomic_DNA"/>
</dbReference>
<dbReference type="GO" id="GO:0004856">
    <property type="term" value="F:D-xylulokinase activity"/>
    <property type="evidence" value="ECO:0007669"/>
    <property type="project" value="InterPro"/>
</dbReference>
<evidence type="ECO:0000313" key="12">
    <source>
        <dbReference type="EMBL" id="KAL1514897.1"/>
    </source>
</evidence>
<dbReference type="InterPro" id="IPR018485">
    <property type="entry name" value="FGGY_C"/>
</dbReference>
<evidence type="ECO:0000256" key="1">
    <source>
        <dbReference type="ARBA" id="ARBA00005190"/>
    </source>
</evidence>
<dbReference type="PANTHER" id="PTHR43095:SF5">
    <property type="entry name" value="XYLULOSE KINASE"/>
    <property type="match status" value="1"/>
</dbReference>
<dbReference type="EC" id="2.7.1.30" evidence="3"/>
<evidence type="ECO:0000256" key="8">
    <source>
        <dbReference type="ARBA" id="ARBA00022840"/>
    </source>
</evidence>
<feature type="domain" description="Carbohydrate kinase FGGY C-terminal" evidence="11">
    <location>
        <begin position="298"/>
        <end position="482"/>
    </location>
</feature>
<protein>
    <recommendedName>
        <fullName evidence="3">glycerol kinase</fullName>
        <ecNumber evidence="3">2.7.1.30</ecNumber>
    </recommendedName>
</protein>